<sequence length="206" mass="22754">MTTLFDTTEIPAAPAAAGPRPLLIALDAATIVTGTAGVGWTDHVHAPAKNLHERFAQQLEGCATFYRHADYVVIEGAAFSKNNTGADALAAMRWMIRQDLWKRGIPYAVINPQSRNVYATGKTRPVPTTVPQKDRYKVGKGMIRDVVHERYGLLTEGKHRYDESDAYMLLALGLHSLGHVLAEVPQEWAEQALRGVEWHNLSAVTR</sequence>
<dbReference type="Proteomes" id="UP000502665">
    <property type="component" value="Chromosome"/>
</dbReference>
<keyword evidence="2" id="KW-1185">Reference proteome</keyword>
<gene>
    <name evidence="1" type="ORF">G9272_32285</name>
</gene>
<dbReference type="RefSeq" id="WP_171399740.1">
    <property type="nucleotide sequence ID" value="NZ_CP049838.1"/>
</dbReference>
<dbReference type="InterPro" id="IPR036397">
    <property type="entry name" value="RNaseH_sf"/>
</dbReference>
<dbReference type="InterPro" id="IPR012337">
    <property type="entry name" value="RNaseH-like_sf"/>
</dbReference>
<proteinExistence type="predicted"/>
<dbReference type="EMBL" id="CP049838">
    <property type="protein sequence ID" value="QJT04398.1"/>
    <property type="molecule type" value="Genomic_DNA"/>
</dbReference>
<evidence type="ECO:0000313" key="1">
    <source>
        <dbReference type="EMBL" id="QJT04398.1"/>
    </source>
</evidence>
<dbReference type="SUPFAM" id="SSF53098">
    <property type="entry name" value="Ribonuclease H-like"/>
    <property type="match status" value="1"/>
</dbReference>
<dbReference type="GO" id="GO:0003676">
    <property type="term" value="F:nucleic acid binding"/>
    <property type="evidence" value="ECO:0007669"/>
    <property type="project" value="InterPro"/>
</dbReference>
<reference evidence="1" key="1">
    <citation type="submission" date="2020-03" db="EMBL/GenBank/DDBJ databases">
        <title>Molecular networking-based the target discovery of potent antiproliferative macrolactams: 5/6/7/16 polycyclic ansamycins and glycosylated trienomycin from Streptomyces cacaoi subsp. asoensis.</title>
        <authorList>
            <person name="Liu L.-L."/>
        </authorList>
    </citation>
    <scope>NUCLEOTIDE SEQUENCE [LARGE SCALE GENOMIC DNA]</scope>
    <source>
        <strain evidence="1">H2S5</strain>
    </source>
</reference>
<dbReference type="AlphaFoldDB" id="A0A6M4WVZ2"/>
<name>A0A6M4WVZ2_9ACTN</name>
<organism evidence="1 2">
    <name type="scientific">Streptomyces asoensis</name>
    <dbReference type="NCBI Taxonomy" id="249586"/>
    <lineage>
        <taxon>Bacteria</taxon>
        <taxon>Bacillati</taxon>
        <taxon>Actinomycetota</taxon>
        <taxon>Actinomycetes</taxon>
        <taxon>Kitasatosporales</taxon>
        <taxon>Streptomycetaceae</taxon>
        <taxon>Streptomyces</taxon>
    </lineage>
</organism>
<evidence type="ECO:0008006" key="3">
    <source>
        <dbReference type="Google" id="ProtNLM"/>
    </source>
</evidence>
<protein>
    <recommendedName>
        <fullName evidence="3">RuvC-like resolvase</fullName>
    </recommendedName>
</protein>
<evidence type="ECO:0000313" key="2">
    <source>
        <dbReference type="Proteomes" id="UP000502665"/>
    </source>
</evidence>
<accession>A0A6M4WVZ2</accession>
<dbReference type="Gene3D" id="3.30.420.10">
    <property type="entry name" value="Ribonuclease H-like superfamily/Ribonuclease H"/>
    <property type="match status" value="1"/>
</dbReference>